<evidence type="ECO:0000313" key="3">
    <source>
        <dbReference type="EMBL" id="MCU6791626.1"/>
    </source>
</evidence>
<name>A0ABT2UAF8_9BACL</name>
<keyword evidence="4" id="KW-1185">Reference proteome</keyword>
<dbReference type="PROSITE" id="PS51257">
    <property type="entry name" value="PROKAR_LIPOPROTEIN"/>
    <property type="match status" value="1"/>
</dbReference>
<sequence>MKTTKMIAACALTALLLSGCGTNTAAPSASSSASAAPAASTTSPAADQAKPQNGAPGSAANSNQRTMMMTFQSLIMMDKSTGLAITKDQAAKMLPVVQEAVTKSELSTDAQTNLLAPLTADQKKFIEEAQAKSKQRANGQGGANGGQAGQPPQGDQAGGQAAAGQGQDGRDSVLRVMQLTKRVPILQAMQMVKAGSVLKAAISGNSSLSCCKPKPNKMGS</sequence>
<reference evidence="3 4" key="1">
    <citation type="submission" date="2022-09" db="EMBL/GenBank/DDBJ databases">
        <authorList>
            <person name="Han X.L."/>
            <person name="Wang Q."/>
            <person name="Lu T."/>
        </authorList>
    </citation>
    <scope>NUCLEOTIDE SEQUENCE [LARGE SCALE GENOMIC DNA]</scope>
    <source>
        <strain evidence="3 4">WQ 127069</strain>
    </source>
</reference>
<feature type="compositionally biased region" description="Low complexity" evidence="1">
    <location>
        <begin position="26"/>
        <end position="46"/>
    </location>
</feature>
<keyword evidence="2" id="KW-0732">Signal</keyword>
<proteinExistence type="predicted"/>
<dbReference type="EMBL" id="JAOQIO010000011">
    <property type="protein sequence ID" value="MCU6791626.1"/>
    <property type="molecule type" value="Genomic_DNA"/>
</dbReference>
<organism evidence="3 4">
    <name type="scientific">Paenibacillus baimaensis</name>
    <dbReference type="NCBI Taxonomy" id="2982185"/>
    <lineage>
        <taxon>Bacteria</taxon>
        <taxon>Bacillati</taxon>
        <taxon>Bacillota</taxon>
        <taxon>Bacilli</taxon>
        <taxon>Bacillales</taxon>
        <taxon>Paenibacillaceae</taxon>
        <taxon>Paenibacillus</taxon>
    </lineage>
</organism>
<feature type="compositionally biased region" description="Low complexity" evidence="1">
    <location>
        <begin position="149"/>
        <end position="165"/>
    </location>
</feature>
<dbReference type="RefSeq" id="WP_262683152.1">
    <property type="nucleotide sequence ID" value="NZ_JAOQIO010000011.1"/>
</dbReference>
<feature type="compositionally biased region" description="Gly residues" evidence="1">
    <location>
        <begin position="139"/>
        <end position="148"/>
    </location>
</feature>
<feature type="region of interest" description="Disordered" evidence="1">
    <location>
        <begin position="130"/>
        <end position="170"/>
    </location>
</feature>
<dbReference type="Proteomes" id="UP001652445">
    <property type="component" value="Unassembled WGS sequence"/>
</dbReference>
<evidence type="ECO:0000256" key="2">
    <source>
        <dbReference type="SAM" id="SignalP"/>
    </source>
</evidence>
<gene>
    <name evidence="3" type="ORF">OB236_05730</name>
</gene>
<comment type="caution">
    <text evidence="3">The sequence shown here is derived from an EMBL/GenBank/DDBJ whole genome shotgun (WGS) entry which is preliminary data.</text>
</comment>
<evidence type="ECO:0000256" key="1">
    <source>
        <dbReference type="SAM" id="MobiDB-lite"/>
    </source>
</evidence>
<feature type="region of interest" description="Disordered" evidence="1">
    <location>
        <begin position="26"/>
        <end position="63"/>
    </location>
</feature>
<protein>
    <submittedName>
        <fullName evidence="3">Uncharacterized protein</fullName>
    </submittedName>
</protein>
<feature type="signal peptide" evidence="2">
    <location>
        <begin position="1"/>
        <end position="25"/>
    </location>
</feature>
<feature type="chain" id="PRO_5045329897" evidence="2">
    <location>
        <begin position="26"/>
        <end position="220"/>
    </location>
</feature>
<accession>A0ABT2UAF8</accession>
<evidence type="ECO:0000313" key="4">
    <source>
        <dbReference type="Proteomes" id="UP001652445"/>
    </source>
</evidence>